<protein>
    <submittedName>
        <fullName evidence="3">Uncharacterized protein</fullName>
    </submittedName>
</protein>
<organism evidence="3">
    <name type="scientific">Malassezia furfur</name>
    <name type="common">Pityriasis versicolor infection agent</name>
    <name type="synonym">Pityrosporum furfur</name>
    <dbReference type="NCBI Taxonomy" id="55194"/>
    <lineage>
        <taxon>Eukaryota</taxon>
        <taxon>Fungi</taxon>
        <taxon>Dikarya</taxon>
        <taxon>Basidiomycota</taxon>
        <taxon>Ustilaginomycotina</taxon>
        <taxon>Malasseziomycetes</taxon>
        <taxon>Malasseziales</taxon>
        <taxon>Malasseziaceae</taxon>
        <taxon>Malassezia</taxon>
    </lineage>
</organism>
<feature type="transmembrane region" description="Helical" evidence="1">
    <location>
        <begin position="46"/>
        <end position="69"/>
    </location>
</feature>
<dbReference type="EMBL" id="KY911084">
    <property type="protein sequence ID" value="AUN27987.1"/>
    <property type="molecule type" value="Genomic_DNA"/>
</dbReference>
<keyword evidence="1" id="KW-1133">Transmembrane helix</keyword>
<feature type="transmembrane region" description="Helical" evidence="1">
    <location>
        <begin position="81"/>
        <end position="99"/>
    </location>
</feature>
<keyword evidence="1" id="KW-0472">Membrane</keyword>
<gene>
    <name evidence="3" type="primary">orf103b</name>
    <name evidence="2" type="synonym">orf103a</name>
</gene>
<keyword evidence="3" id="KW-0496">Mitochondrion</keyword>
<keyword evidence="1" id="KW-0812">Transmembrane</keyword>
<evidence type="ECO:0000313" key="3">
    <source>
        <dbReference type="EMBL" id="AUN27990.1"/>
    </source>
</evidence>
<dbReference type="EMBL" id="KY911084">
    <property type="protein sequence ID" value="AUN27990.1"/>
    <property type="molecule type" value="Genomic_DNA"/>
</dbReference>
<evidence type="ECO:0000256" key="1">
    <source>
        <dbReference type="SAM" id="Phobius"/>
    </source>
</evidence>
<sequence length="103" mass="11988">MWNITSSFARINKEFQCIIFIHYSILGEYCLFNILLFPLTPNTLSISIYYTLETILLLYSLCIVYISGFPWSYPSYLDHSLHLLPLSFICTLCVIYIIITLSS</sequence>
<dbReference type="AlphaFoldDB" id="A0A2I6QC86"/>
<accession>A0A2I6QC86</accession>
<feature type="transmembrane region" description="Helical" evidence="1">
    <location>
        <begin position="20"/>
        <end position="40"/>
    </location>
</feature>
<evidence type="ECO:0000313" key="2">
    <source>
        <dbReference type="EMBL" id="AUN27987.1"/>
    </source>
</evidence>
<name>A0A2I6QC86_MALFU</name>
<geneLocation type="mitochondrion" evidence="3"/>
<reference evidence="3" key="1">
    <citation type="submission" date="2017-04" db="EMBL/GenBank/DDBJ databases">
        <authorList>
            <person name="Afonso C.L."/>
            <person name="Miller P.J."/>
            <person name="Scott M.A."/>
            <person name="Spackman E."/>
            <person name="Goraichik I."/>
            <person name="Dimitrov K.M."/>
            <person name="Suarez D.L."/>
            <person name="Swayne D.E."/>
        </authorList>
    </citation>
    <scope>NUCLEOTIDE SEQUENCE</scope>
</reference>
<proteinExistence type="predicted"/>